<dbReference type="PANTHER" id="PTHR22993:SF9">
    <property type="entry name" value="FORMAMIDOPYRIMIDINE-DNA GLYCOSYLASE"/>
    <property type="match status" value="1"/>
</dbReference>
<keyword evidence="9" id="KW-0326">Glycosidase</keyword>
<dbReference type="PANTHER" id="PTHR22993">
    <property type="entry name" value="FORMAMIDOPYRIMIDINE-DNA GLYCOSYLASE"/>
    <property type="match status" value="1"/>
</dbReference>
<keyword evidence="8" id="KW-0511">Multifunctional enzyme</keyword>
<comment type="catalytic activity">
    <reaction evidence="1">
        <text>Hydrolysis of DNA containing ring-opened 7-methylguanine residues, releasing 2,6-diamino-4-hydroxy-5-(N-methyl)formamidopyrimidine.</text>
        <dbReference type="EC" id="3.2.2.23"/>
    </reaction>
</comment>
<evidence type="ECO:0000256" key="6">
    <source>
        <dbReference type="ARBA" id="ARBA00023204"/>
    </source>
</evidence>
<evidence type="ECO:0000259" key="11">
    <source>
        <dbReference type="PROSITE" id="PS51068"/>
    </source>
</evidence>
<proteinExistence type="inferred from homology"/>
<dbReference type="GO" id="GO:0005634">
    <property type="term" value="C:nucleus"/>
    <property type="evidence" value="ECO:0007669"/>
    <property type="project" value="TreeGrafter"/>
</dbReference>
<dbReference type="SUPFAM" id="SSF46946">
    <property type="entry name" value="S13-like H2TH domain"/>
    <property type="match status" value="1"/>
</dbReference>
<evidence type="ECO:0000313" key="13">
    <source>
        <dbReference type="Proteomes" id="UP000283895"/>
    </source>
</evidence>
<evidence type="ECO:0000256" key="4">
    <source>
        <dbReference type="ARBA" id="ARBA00022801"/>
    </source>
</evidence>
<dbReference type="EMBL" id="LKEA01000006">
    <property type="protein sequence ID" value="ROW08270.1"/>
    <property type="molecule type" value="Genomic_DNA"/>
</dbReference>
<dbReference type="SMART" id="SM00898">
    <property type="entry name" value="Fapy_DNA_glyco"/>
    <property type="match status" value="1"/>
</dbReference>
<dbReference type="SMART" id="SM01232">
    <property type="entry name" value="H2TH"/>
    <property type="match status" value="1"/>
</dbReference>
<dbReference type="GO" id="GO:0006284">
    <property type="term" value="P:base-excision repair"/>
    <property type="evidence" value="ECO:0007669"/>
    <property type="project" value="InterPro"/>
</dbReference>
<evidence type="ECO:0000313" key="12">
    <source>
        <dbReference type="EMBL" id="ROW08270.1"/>
    </source>
</evidence>
<organism evidence="12 13">
    <name type="scientific">Cytospora schulzeri</name>
    <dbReference type="NCBI Taxonomy" id="448051"/>
    <lineage>
        <taxon>Eukaryota</taxon>
        <taxon>Fungi</taxon>
        <taxon>Dikarya</taxon>
        <taxon>Ascomycota</taxon>
        <taxon>Pezizomycotina</taxon>
        <taxon>Sordariomycetes</taxon>
        <taxon>Sordariomycetidae</taxon>
        <taxon>Diaporthales</taxon>
        <taxon>Cytosporaceae</taxon>
        <taxon>Cytospora</taxon>
    </lineage>
</organism>
<keyword evidence="5" id="KW-0238">DNA-binding</keyword>
<dbReference type="SUPFAM" id="SSF81624">
    <property type="entry name" value="N-terminal domain of MutM-like DNA repair proteins"/>
    <property type="match status" value="1"/>
</dbReference>
<dbReference type="AlphaFoldDB" id="A0A423WXU0"/>
<feature type="region of interest" description="Disordered" evidence="10">
    <location>
        <begin position="304"/>
        <end position="416"/>
    </location>
</feature>
<dbReference type="FunFam" id="1.10.8.50:FF:000009">
    <property type="entry name" value="Formamidopyrimidine-DNA glycosylase"/>
    <property type="match status" value="1"/>
</dbReference>
<dbReference type="Proteomes" id="UP000283895">
    <property type="component" value="Unassembled WGS sequence"/>
</dbReference>
<keyword evidence="4" id="KW-0378">Hydrolase</keyword>
<dbReference type="InterPro" id="IPR035937">
    <property type="entry name" value="FPG_N"/>
</dbReference>
<evidence type="ECO:0000256" key="3">
    <source>
        <dbReference type="ARBA" id="ARBA00022763"/>
    </source>
</evidence>
<dbReference type="InterPro" id="IPR015886">
    <property type="entry name" value="H2TH_FPG"/>
</dbReference>
<feature type="compositionally biased region" description="Basic residues" evidence="10">
    <location>
        <begin position="405"/>
        <end position="416"/>
    </location>
</feature>
<sequence>MPEIAEGKSTLTLARLVHFLRKHLVGKTIAKVQALDDNNVFGKVGCSGPAFQKALKGRTVKEAGSQGKYFWLVMDKSPHPVMHLGMTGWIHIQNDRTAYTNYYKKTKPEEQEAWPPKYWKFEIETEGKTPVRVAFTDPRRFGRVRLVDCPGDQIRKTSPLVENGPDPVVDKDIFTVDFLRNKMRSRHVPLKAFILDQAVISGIGNWVADESLYHAKLHPEQYCNEFTDEEMERLHGSITYVCQTACDLLADSDRFPDHWLFNHRWGKGKKTASALPNGEKLAFITVGGRTSCYAPAIQRKTGHVAPGIKEESLEDGDADEKPKRAKARKPKVEEPGDNDDERTLKKSKARKPQVQEQDEEEELRPRKKNKVQQEGVKVERNSPASRSAKKMNGTAAKTETDINTGRRRSSRLSKGS</sequence>
<dbReference type="GO" id="GO:0008534">
    <property type="term" value="F:oxidized purine nucleobase lesion DNA N-glycosylase activity"/>
    <property type="evidence" value="ECO:0007669"/>
    <property type="project" value="UniProtKB-EC"/>
</dbReference>
<dbReference type="InterPro" id="IPR010979">
    <property type="entry name" value="Ribosomal_uS13-like_H2TH"/>
</dbReference>
<comment type="similarity">
    <text evidence="2">Belongs to the FPG family.</text>
</comment>
<name>A0A423WXU0_9PEZI</name>
<dbReference type="GO" id="GO:0016829">
    <property type="term" value="F:lyase activity"/>
    <property type="evidence" value="ECO:0007669"/>
    <property type="project" value="UniProtKB-KW"/>
</dbReference>
<evidence type="ECO:0000256" key="1">
    <source>
        <dbReference type="ARBA" id="ARBA00001668"/>
    </source>
</evidence>
<dbReference type="GO" id="GO:0008270">
    <property type="term" value="F:zinc ion binding"/>
    <property type="evidence" value="ECO:0007669"/>
    <property type="project" value="InterPro"/>
</dbReference>
<evidence type="ECO:0000256" key="2">
    <source>
        <dbReference type="ARBA" id="ARBA00009409"/>
    </source>
</evidence>
<dbReference type="STRING" id="356882.A0A423WXU0"/>
<dbReference type="GO" id="GO:0003906">
    <property type="term" value="F:DNA-(apurinic or apyrimidinic site) endonuclease activity"/>
    <property type="evidence" value="ECO:0007669"/>
    <property type="project" value="InterPro"/>
</dbReference>
<dbReference type="GO" id="GO:0003684">
    <property type="term" value="F:damaged DNA binding"/>
    <property type="evidence" value="ECO:0007669"/>
    <property type="project" value="InterPro"/>
</dbReference>
<reference evidence="12 13" key="1">
    <citation type="submission" date="2015-09" db="EMBL/GenBank/DDBJ databases">
        <title>Host preference determinants of Valsa canker pathogens revealed by comparative genomics.</title>
        <authorList>
            <person name="Yin Z."/>
            <person name="Huang L."/>
        </authorList>
    </citation>
    <scope>NUCLEOTIDE SEQUENCE [LARGE SCALE GENOMIC DNA]</scope>
    <source>
        <strain evidence="12 13">03-1</strain>
    </source>
</reference>
<evidence type="ECO:0000256" key="7">
    <source>
        <dbReference type="ARBA" id="ARBA00023239"/>
    </source>
</evidence>
<feature type="domain" description="Formamidopyrimidine-DNA glycosylase catalytic" evidence="11">
    <location>
        <begin position="8"/>
        <end position="142"/>
    </location>
</feature>
<gene>
    <name evidence="12" type="ORF">VMCG_03155</name>
</gene>
<comment type="caution">
    <text evidence="12">The sequence shown here is derived from an EMBL/GenBank/DDBJ whole genome shotgun (WGS) entry which is preliminary data.</text>
</comment>
<dbReference type="InterPro" id="IPR012319">
    <property type="entry name" value="FPG_cat"/>
</dbReference>
<evidence type="ECO:0000256" key="5">
    <source>
        <dbReference type="ARBA" id="ARBA00023125"/>
    </source>
</evidence>
<keyword evidence="13" id="KW-1185">Reference proteome</keyword>
<keyword evidence="6" id="KW-0234">DNA repair</keyword>
<dbReference type="Gene3D" id="1.10.8.50">
    <property type="match status" value="1"/>
</dbReference>
<evidence type="ECO:0000256" key="9">
    <source>
        <dbReference type="ARBA" id="ARBA00023295"/>
    </source>
</evidence>
<keyword evidence="3" id="KW-0227">DNA damage</keyword>
<dbReference type="CDD" id="cd08972">
    <property type="entry name" value="PF_Nei_N"/>
    <property type="match status" value="1"/>
</dbReference>
<accession>A0A423WXU0</accession>
<dbReference type="Pfam" id="PF06831">
    <property type="entry name" value="H2TH"/>
    <property type="match status" value="1"/>
</dbReference>
<dbReference type="PROSITE" id="PS51068">
    <property type="entry name" value="FPG_CAT"/>
    <property type="match status" value="1"/>
</dbReference>
<evidence type="ECO:0000256" key="10">
    <source>
        <dbReference type="SAM" id="MobiDB-lite"/>
    </source>
</evidence>
<dbReference type="Pfam" id="PF01149">
    <property type="entry name" value="Fapy_DNA_glyco"/>
    <property type="match status" value="1"/>
</dbReference>
<dbReference type="Gene3D" id="3.20.190.10">
    <property type="entry name" value="MutM-like, N-terminal"/>
    <property type="match status" value="1"/>
</dbReference>
<keyword evidence="7" id="KW-0456">Lyase</keyword>
<protein>
    <recommendedName>
        <fullName evidence="11">Formamidopyrimidine-DNA glycosylase catalytic domain-containing protein</fullName>
    </recommendedName>
</protein>
<dbReference type="OrthoDB" id="444592at2759"/>
<evidence type="ECO:0000256" key="8">
    <source>
        <dbReference type="ARBA" id="ARBA00023268"/>
    </source>
</evidence>